<comment type="caution">
    <text evidence="1">The sequence shown here is derived from an EMBL/GenBank/DDBJ whole genome shotgun (WGS) entry which is preliminary data.</text>
</comment>
<evidence type="ECO:0008006" key="3">
    <source>
        <dbReference type="Google" id="ProtNLM"/>
    </source>
</evidence>
<accession>A0A2P4YHE4</accession>
<reference evidence="1 2" key="1">
    <citation type="journal article" date="2017" name="Genome Biol. Evol.">
        <title>Phytophthora megakarya and P. palmivora, closely related causal agents of cacao black pod rot, underwent increases in genome sizes and gene numbers by different mechanisms.</title>
        <authorList>
            <person name="Ali S.S."/>
            <person name="Shao J."/>
            <person name="Lary D.J."/>
            <person name="Kronmiller B."/>
            <person name="Shen D."/>
            <person name="Strem M.D."/>
            <person name="Amoako-Attah I."/>
            <person name="Akrofi A.Y."/>
            <person name="Begoude B.A."/>
            <person name="Ten Hoopen G.M."/>
            <person name="Coulibaly K."/>
            <person name="Kebe B.I."/>
            <person name="Melnick R.L."/>
            <person name="Guiltinan M.J."/>
            <person name="Tyler B.M."/>
            <person name="Meinhardt L.W."/>
            <person name="Bailey B.A."/>
        </authorList>
    </citation>
    <scope>NUCLEOTIDE SEQUENCE [LARGE SCALE GENOMIC DNA]</scope>
    <source>
        <strain evidence="2">sbr112.9</strain>
    </source>
</reference>
<gene>
    <name evidence="1" type="ORF">PHPALM_5413</name>
</gene>
<dbReference type="AlphaFoldDB" id="A0A2P4YHE4"/>
<organism evidence="1 2">
    <name type="scientific">Phytophthora palmivora</name>
    <dbReference type="NCBI Taxonomy" id="4796"/>
    <lineage>
        <taxon>Eukaryota</taxon>
        <taxon>Sar</taxon>
        <taxon>Stramenopiles</taxon>
        <taxon>Oomycota</taxon>
        <taxon>Peronosporomycetes</taxon>
        <taxon>Peronosporales</taxon>
        <taxon>Peronosporaceae</taxon>
        <taxon>Phytophthora</taxon>
    </lineage>
</organism>
<evidence type="ECO:0000313" key="1">
    <source>
        <dbReference type="EMBL" id="POM77235.1"/>
    </source>
</evidence>
<protein>
    <recommendedName>
        <fullName evidence="3">BZIP domain-containing protein</fullName>
    </recommendedName>
</protein>
<dbReference type="OrthoDB" id="10280870at2759"/>
<name>A0A2P4YHE4_9STRA</name>
<dbReference type="Proteomes" id="UP000237271">
    <property type="component" value="Unassembled WGS sequence"/>
</dbReference>
<keyword evidence="2" id="KW-1185">Reference proteome</keyword>
<evidence type="ECO:0000313" key="2">
    <source>
        <dbReference type="Proteomes" id="UP000237271"/>
    </source>
</evidence>
<proteinExistence type="predicted"/>
<dbReference type="EMBL" id="NCKW01002809">
    <property type="protein sequence ID" value="POM77235.1"/>
    <property type="molecule type" value="Genomic_DNA"/>
</dbReference>
<sequence length="156" mass="17081">MDFLADDDEAFNAVLSFVDDFAADDPLSESAIANGVATETQLDTETSAIEDTEFQLNGEDIPAAIPALRRSSRLSKRNAGVSNPSDNLVSGRNARKRMLRKAGVYGDPNRARNERKVEIAYLREKVGQLETELSRLKEHSSGANLALLAMQHQSDC</sequence>